<dbReference type="PANTHER" id="PTHR36836">
    <property type="entry name" value="COLANIC ACID BIOSYNTHESIS PROTEIN WCAK"/>
    <property type="match status" value="1"/>
</dbReference>
<proteinExistence type="predicted"/>
<protein>
    <submittedName>
        <fullName evidence="2">Polysaccharide pyruvyl transferase family protein</fullName>
        <ecNumber evidence="2">2.4.-.-</ecNumber>
    </submittedName>
</protein>
<dbReference type="Proteomes" id="UP001425155">
    <property type="component" value="Unassembled WGS sequence"/>
</dbReference>
<dbReference type="PANTHER" id="PTHR36836:SF1">
    <property type="entry name" value="COLANIC ACID BIOSYNTHESIS PROTEIN WCAK"/>
    <property type="match status" value="1"/>
</dbReference>
<accession>A0ABU9W7M3</accession>
<evidence type="ECO:0000313" key="3">
    <source>
        <dbReference type="Proteomes" id="UP001425155"/>
    </source>
</evidence>
<feature type="domain" description="Polysaccharide pyruvyl transferase" evidence="1">
    <location>
        <begin position="71"/>
        <end position="295"/>
    </location>
</feature>
<keyword evidence="3" id="KW-1185">Reference proteome</keyword>
<reference evidence="2 3" key="1">
    <citation type="submission" date="2024-03" db="EMBL/GenBank/DDBJ databases">
        <title>YIM 134122 draft genome.</title>
        <authorList>
            <person name="Zuo S."/>
            <person name="Xiong L."/>
        </authorList>
    </citation>
    <scope>NUCLEOTIDE SEQUENCE [LARGE SCALE GENOMIC DNA]</scope>
    <source>
        <strain evidence="2 3">YIM 134122</strain>
    </source>
</reference>
<dbReference type="InterPro" id="IPR007345">
    <property type="entry name" value="Polysacch_pyruvyl_Trfase"/>
</dbReference>
<comment type="caution">
    <text evidence="2">The sequence shown here is derived from an EMBL/GenBank/DDBJ whole genome shotgun (WGS) entry which is preliminary data.</text>
</comment>
<dbReference type="Pfam" id="PF04230">
    <property type="entry name" value="PS_pyruv_trans"/>
    <property type="match status" value="1"/>
</dbReference>
<evidence type="ECO:0000313" key="2">
    <source>
        <dbReference type="EMBL" id="MEN1947991.1"/>
    </source>
</evidence>
<keyword evidence="2" id="KW-0808">Transferase</keyword>
<dbReference type="GO" id="GO:0016757">
    <property type="term" value="F:glycosyltransferase activity"/>
    <property type="evidence" value="ECO:0007669"/>
    <property type="project" value="UniProtKB-KW"/>
</dbReference>
<keyword evidence="2" id="KW-0328">Glycosyltransferase</keyword>
<organism evidence="2 3">
    <name type="scientific">Leifsonia stereocauli</name>
    <dbReference type="NCBI Taxonomy" id="3134136"/>
    <lineage>
        <taxon>Bacteria</taxon>
        <taxon>Bacillati</taxon>
        <taxon>Actinomycetota</taxon>
        <taxon>Actinomycetes</taxon>
        <taxon>Micrococcales</taxon>
        <taxon>Microbacteriaceae</taxon>
        <taxon>Leifsonia</taxon>
    </lineage>
</organism>
<dbReference type="RefSeq" id="WP_342115804.1">
    <property type="nucleotide sequence ID" value="NZ_JBCAUN010000003.1"/>
</dbReference>
<gene>
    <name evidence="2" type="ORF">WJX64_15640</name>
</gene>
<evidence type="ECO:0000259" key="1">
    <source>
        <dbReference type="Pfam" id="PF04230"/>
    </source>
</evidence>
<dbReference type="EC" id="2.4.-.-" evidence="2"/>
<sequence>MRVLVLWADDLSPNLGVRVLAEGNAALVRRVWPDAQFTFQNSGRPLSELPVGRFRSLLRERVTGEKGMMRWLRSFDLVIDTRSGDSFADIYGWRRHGMMSAVLHTAAAAGVPVVLGPQTIGPFTTLLGRRLGVRSLRQASLVMARDSASAEYARSLGEHVDVVTTDVVFALPVPEIERTRDVVLNISGLLWRENPHVDSASYRAIVTELYAALRADDRRVTLLAHVLDSSSADNDVPAVREFSETIAPDAEVVVPADLDDVRRVVASAQLVIGSRMHACLNALSVGTPAIALAYSRKFAPLLADLGWAHTVGLDRPDSAVAGVLAAAASPTLLHDAADVRERAQTLLVPAVVALESLGAVTTARDGGGA</sequence>
<dbReference type="EMBL" id="JBCLVG010000003">
    <property type="protein sequence ID" value="MEN1947991.1"/>
    <property type="molecule type" value="Genomic_DNA"/>
</dbReference>
<name>A0ABU9W7M3_9MICO</name>